<sequence length="46" mass="4742">MYSNLLGFGYSPSLSPAVGFVALLSLRWFSASSGGDISPDLSTGLC</sequence>
<feature type="transmembrane region" description="Helical" evidence="1">
    <location>
        <begin position="6"/>
        <end position="26"/>
    </location>
</feature>
<evidence type="ECO:0000313" key="3">
    <source>
        <dbReference type="Proteomes" id="UP000029120"/>
    </source>
</evidence>
<proteinExistence type="predicted"/>
<organism evidence="2 3">
    <name type="scientific">Arabis alpina</name>
    <name type="common">Alpine rock-cress</name>
    <dbReference type="NCBI Taxonomy" id="50452"/>
    <lineage>
        <taxon>Eukaryota</taxon>
        <taxon>Viridiplantae</taxon>
        <taxon>Streptophyta</taxon>
        <taxon>Embryophyta</taxon>
        <taxon>Tracheophyta</taxon>
        <taxon>Spermatophyta</taxon>
        <taxon>Magnoliopsida</taxon>
        <taxon>eudicotyledons</taxon>
        <taxon>Gunneridae</taxon>
        <taxon>Pentapetalae</taxon>
        <taxon>rosids</taxon>
        <taxon>malvids</taxon>
        <taxon>Brassicales</taxon>
        <taxon>Brassicaceae</taxon>
        <taxon>Arabideae</taxon>
        <taxon>Arabis</taxon>
    </lineage>
</organism>
<keyword evidence="3" id="KW-1185">Reference proteome</keyword>
<keyword evidence="1" id="KW-0812">Transmembrane</keyword>
<gene>
    <name evidence="2" type="ordered locus">AALP_Aa3g211200</name>
</gene>
<keyword evidence="1" id="KW-0472">Membrane</keyword>
<keyword evidence="1" id="KW-1133">Transmembrane helix</keyword>
<evidence type="ECO:0000256" key="1">
    <source>
        <dbReference type="SAM" id="Phobius"/>
    </source>
</evidence>
<evidence type="ECO:0000313" key="2">
    <source>
        <dbReference type="EMBL" id="KFK39186.1"/>
    </source>
</evidence>
<dbReference type="AlphaFoldDB" id="A0A087HAN4"/>
<protein>
    <submittedName>
        <fullName evidence="2">Uncharacterized protein</fullName>
    </submittedName>
</protein>
<dbReference type="Gramene" id="KFK39186">
    <property type="protein sequence ID" value="KFK39186"/>
    <property type="gene ID" value="AALP_AA3G211200"/>
</dbReference>
<dbReference type="Proteomes" id="UP000029120">
    <property type="component" value="Chromosome 3"/>
</dbReference>
<accession>A0A087HAN4</accession>
<name>A0A087HAN4_ARAAL</name>
<dbReference type="EMBL" id="CM002871">
    <property type="protein sequence ID" value="KFK39186.1"/>
    <property type="molecule type" value="Genomic_DNA"/>
</dbReference>
<reference evidence="3" key="1">
    <citation type="journal article" date="2015" name="Nat. Plants">
        <title>Genome expansion of Arabis alpina linked with retrotransposition and reduced symmetric DNA methylation.</title>
        <authorList>
            <person name="Willing E.M."/>
            <person name="Rawat V."/>
            <person name="Mandakova T."/>
            <person name="Maumus F."/>
            <person name="James G.V."/>
            <person name="Nordstroem K.J."/>
            <person name="Becker C."/>
            <person name="Warthmann N."/>
            <person name="Chica C."/>
            <person name="Szarzynska B."/>
            <person name="Zytnicki M."/>
            <person name="Albani M.C."/>
            <person name="Kiefer C."/>
            <person name="Bergonzi S."/>
            <person name="Castaings L."/>
            <person name="Mateos J.L."/>
            <person name="Berns M.C."/>
            <person name="Bujdoso N."/>
            <person name="Piofczyk T."/>
            <person name="de Lorenzo L."/>
            <person name="Barrero-Sicilia C."/>
            <person name="Mateos I."/>
            <person name="Piednoel M."/>
            <person name="Hagmann J."/>
            <person name="Chen-Min-Tao R."/>
            <person name="Iglesias-Fernandez R."/>
            <person name="Schuster S.C."/>
            <person name="Alonso-Blanco C."/>
            <person name="Roudier F."/>
            <person name="Carbonero P."/>
            <person name="Paz-Ares J."/>
            <person name="Davis S.J."/>
            <person name="Pecinka A."/>
            <person name="Quesneville H."/>
            <person name="Colot V."/>
            <person name="Lysak M.A."/>
            <person name="Weigel D."/>
            <person name="Coupland G."/>
            <person name="Schneeberger K."/>
        </authorList>
    </citation>
    <scope>NUCLEOTIDE SEQUENCE [LARGE SCALE GENOMIC DNA]</scope>
    <source>
        <strain evidence="3">cv. Pajares</strain>
    </source>
</reference>